<dbReference type="EMBL" id="BLVO01000004">
    <property type="protein sequence ID" value="GFM32089.1"/>
    <property type="molecule type" value="Genomic_DNA"/>
</dbReference>
<evidence type="ECO:0000313" key="1">
    <source>
        <dbReference type="EMBL" id="GFM32089.1"/>
    </source>
</evidence>
<evidence type="ECO:0000313" key="2">
    <source>
        <dbReference type="Proteomes" id="UP000503840"/>
    </source>
</evidence>
<proteinExistence type="predicted"/>
<reference evidence="1 2" key="1">
    <citation type="submission" date="2020-05" db="EMBL/GenBank/DDBJ databases">
        <title>Draft genome sequence of Desulfovibrio sp. strain HN2T.</title>
        <authorList>
            <person name="Ueno A."/>
            <person name="Tamazawa S."/>
            <person name="Tamamura S."/>
            <person name="Murakami T."/>
            <person name="Kiyama T."/>
            <person name="Inomata H."/>
            <person name="Amano Y."/>
            <person name="Miyakawa K."/>
            <person name="Tamaki H."/>
            <person name="Naganuma T."/>
            <person name="Kaneko K."/>
        </authorList>
    </citation>
    <scope>NUCLEOTIDE SEQUENCE [LARGE SCALE GENOMIC DNA]</scope>
    <source>
        <strain evidence="1 2">HN2</strain>
    </source>
</reference>
<comment type="caution">
    <text evidence="1">The sequence shown here is derived from an EMBL/GenBank/DDBJ whole genome shotgun (WGS) entry which is preliminary data.</text>
</comment>
<dbReference type="Proteomes" id="UP000503840">
    <property type="component" value="Unassembled WGS sequence"/>
</dbReference>
<protein>
    <submittedName>
        <fullName evidence="1">Uncharacterized protein</fullName>
    </submittedName>
</protein>
<gene>
    <name evidence="1" type="ORF">DSM101010T_04540</name>
</gene>
<dbReference type="AlphaFoldDB" id="A0A7J0BEG1"/>
<name>A0A7J0BEG1_9BACT</name>
<dbReference type="RefSeq" id="WP_174403761.1">
    <property type="nucleotide sequence ID" value="NZ_BLVO01000004.1"/>
</dbReference>
<sequence>MAGKCIQAEVCIPTLSGLFRQKGYYPFAVRGLPGERIAKSLAPVAIGGVYGYFRSYPK</sequence>
<organism evidence="1 2">
    <name type="scientific">Desulfovibrio subterraneus</name>
    <dbReference type="NCBI Taxonomy" id="2718620"/>
    <lineage>
        <taxon>Bacteria</taxon>
        <taxon>Pseudomonadati</taxon>
        <taxon>Thermodesulfobacteriota</taxon>
        <taxon>Desulfovibrionia</taxon>
        <taxon>Desulfovibrionales</taxon>
        <taxon>Desulfovibrionaceae</taxon>
        <taxon>Desulfovibrio</taxon>
    </lineage>
</organism>
<keyword evidence="2" id="KW-1185">Reference proteome</keyword>
<accession>A0A7J0BEG1</accession>